<feature type="domain" description="DUF2007" evidence="1">
    <location>
        <begin position="6"/>
        <end position="71"/>
    </location>
</feature>
<dbReference type="InterPro" id="IPR018551">
    <property type="entry name" value="DUF2007"/>
</dbReference>
<proteinExistence type="predicted"/>
<organism evidence="2 3">
    <name type="scientific">Alkalimonas delamerensis</name>
    <dbReference type="NCBI Taxonomy" id="265981"/>
    <lineage>
        <taxon>Bacteria</taxon>
        <taxon>Pseudomonadati</taxon>
        <taxon>Pseudomonadota</taxon>
        <taxon>Gammaproteobacteria</taxon>
        <taxon>Alkalimonas</taxon>
    </lineage>
</organism>
<dbReference type="Proteomes" id="UP001236258">
    <property type="component" value="Unassembled WGS sequence"/>
</dbReference>
<comment type="caution">
    <text evidence="2">The sequence shown here is derived from an EMBL/GenBank/DDBJ whole genome shotgun (WGS) entry which is preliminary data.</text>
</comment>
<reference evidence="2 3" key="1">
    <citation type="submission" date="2023-08" db="EMBL/GenBank/DDBJ databases">
        <authorList>
            <person name="Joshi A."/>
            <person name="Thite S."/>
        </authorList>
    </citation>
    <scope>NUCLEOTIDE SEQUENCE [LARGE SCALE GENOMIC DNA]</scope>
    <source>
        <strain evidence="2 3">1E1</strain>
    </source>
</reference>
<keyword evidence="3" id="KW-1185">Reference proteome</keyword>
<sequence length="106" mass="11784">MRESDWQLVYHAASEFEAALMVGLLQTHGIEAWYQGQLLLGALGELPPTDVAVGLWVSPRHHQQALTILEQTRTSTGSEWQCGCGEINAPEFELCWACGKEQNETN</sequence>
<gene>
    <name evidence="2" type="ORF">Q3O59_01775</name>
</gene>
<dbReference type="Pfam" id="PF09413">
    <property type="entry name" value="DUF2007"/>
    <property type="match status" value="1"/>
</dbReference>
<accession>A0ABT9GLE8</accession>
<protein>
    <submittedName>
        <fullName evidence="2">DUF2007 domain-containing protein</fullName>
    </submittedName>
</protein>
<evidence type="ECO:0000259" key="1">
    <source>
        <dbReference type="Pfam" id="PF09413"/>
    </source>
</evidence>
<name>A0ABT9GLE8_9GAMM</name>
<evidence type="ECO:0000313" key="2">
    <source>
        <dbReference type="EMBL" id="MDP4527759.1"/>
    </source>
</evidence>
<dbReference type="RefSeq" id="WP_228591401.1">
    <property type="nucleotide sequence ID" value="NZ_JAUZVY010000001.1"/>
</dbReference>
<evidence type="ECO:0000313" key="3">
    <source>
        <dbReference type="Proteomes" id="UP001236258"/>
    </source>
</evidence>
<dbReference type="EMBL" id="JAUZVY010000001">
    <property type="protein sequence ID" value="MDP4527759.1"/>
    <property type="molecule type" value="Genomic_DNA"/>
</dbReference>